<evidence type="ECO:0000256" key="1">
    <source>
        <dbReference type="SAM" id="MobiDB-lite"/>
    </source>
</evidence>
<dbReference type="RefSeq" id="WP_295023850.1">
    <property type="nucleotide sequence ID" value="NZ_JBBNFG020000009.1"/>
</dbReference>
<sequence>MSIREKIEKKNLPHGIHIMEPDNPSGSEASEALEPTSSEPGKARLGINGKENPAENPTSWSYLFLQHMAARNFLKWLKRYNKERGHQPFFIHQTYQYCYKNEAEKKGVKKILEPSVSGLVFLQGTVKGIQKFLKQYFPQYHLVNDCSTGKPASIRDTIMQPFMNVMHTHPEQITFLRDPFEKFSRDHVKLRVLTGPFAGYEGYIVRIDRDRQLVFDFGGYAVALRGVHNEDFEEVKE</sequence>
<feature type="compositionally biased region" description="Basic and acidic residues" evidence="1">
    <location>
        <begin position="1"/>
        <end position="11"/>
    </location>
</feature>
<organism evidence="2 3">
    <name type="scientific">Segatella sinensis</name>
    <dbReference type="NCBI Taxonomy" id="3085167"/>
    <lineage>
        <taxon>Bacteria</taxon>
        <taxon>Pseudomonadati</taxon>
        <taxon>Bacteroidota</taxon>
        <taxon>Bacteroidia</taxon>
        <taxon>Bacteroidales</taxon>
        <taxon>Prevotellaceae</taxon>
        <taxon>Segatella</taxon>
    </lineage>
</organism>
<dbReference type="EMBL" id="JBBNGE010000072">
    <property type="protein sequence ID" value="MEQ2509365.1"/>
    <property type="molecule type" value="Genomic_DNA"/>
</dbReference>
<protein>
    <recommendedName>
        <fullName evidence="4">KOW domain-containing protein</fullName>
    </recommendedName>
</protein>
<keyword evidence="3" id="KW-1185">Reference proteome</keyword>
<proteinExistence type="predicted"/>
<name>A0ABV1G1S3_9BACT</name>
<reference evidence="2 3" key="1">
    <citation type="submission" date="2024-04" db="EMBL/GenBank/DDBJ databases">
        <title>Human intestinal bacterial collection.</title>
        <authorList>
            <person name="Pauvert C."/>
            <person name="Hitch T.C.A."/>
            <person name="Clavel T."/>
        </authorList>
    </citation>
    <scope>NUCLEOTIDE SEQUENCE [LARGE SCALE GENOMIC DNA]</scope>
    <source>
        <strain evidence="2 3">CLA-AA-H174</strain>
    </source>
</reference>
<gene>
    <name evidence="2" type="ORF">AAAT87_14050</name>
</gene>
<dbReference type="Proteomes" id="UP001465717">
    <property type="component" value="Unassembled WGS sequence"/>
</dbReference>
<evidence type="ECO:0000313" key="3">
    <source>
        <dbReference type="Proteomes" id="UP001465717"/>
    </source>
</evidence>
<evidence type="ECO:0008006" key="4">
    <source>
        <dbReference type="Google" id="ProtNLM"/>
    </source>
</evidence>
<evidence type="ECO:0000313" key="2">
    <source>
        <dbReference type="EMBL" id="MEQ2509365.1"/>
    </source>
</evidence>
<accession>A0ABV1G1S3</accession>
<feature type="region of interest" description="Disordered" evidence="1">
    <location>
        <begin position="1"/>
        <end position="52"/>
    </location>
</feature>
<comment type="caution">
    <text evidence="2">The sequence shown here is derived from an EMBL/GenBank/DDBJ whole genome shotgun (WGS) entry which is preliminary data.</text>
</comment>